<dbReference type="SUPFAM" id="SSF56954">
    <property type="entry name" value="Outer membrane efflux proteins (OEP)"/>
    <property type="match status" value="1"/>
</dbReference>
<evidence type="ECO:0000256" key="6">
    <source>
        <dbReference type="SAM" id="SignalP"/>
    </source>
</evidence>
<dbReference type="KEGG" id="tsph:KIH39_06460"/>
<keyword evidence="4" id="KW-0472">Membrane</keyword>
<dbReference type="InterPro" id="IPR051906">
    <property type="entry name" value="TolC-like"/>
</dbReference>
<organism evidence="7 8">
    <name type="scientific">Telmatocola sphagniphila</name>
    <dbReference type="NCBI Taxonomy" id="1123043"/>
    <lineage>
        <taxon>Bacteria</taxon>
        <taxon>Pseudomonadati</taxon>
        <taxon>Planctomycetota</taxon>
        <taxon>Planctomycetia</taxon>
        <taxon>Gemmatales</taxon>
        <taxon>Gemmataceae</taxon>
    </lineage>
</organism>
<keyword evidence="2" id="KW-1134">Transmembrane beta strand</keyword>
<dbReference type="GO" id="GO:0015288">
    <property type="term" value="F:porin activity"/>
    <property type="evidence" value="ECO:0007669"/>
    <property type="project" value="TreeGrafter"/>
</dbReference>
<feature type="signal peptide" evidence="6">
    <location>
        <begin position="1"/>
        <end position="26"/>
    </location>
</feature>
<evidence type="ECO:0000313" key="7">
    <source>
        <dbReference type="EMBL" id="QVL33549.1"/>
    </source>
</evidence>
<evidence type="ECO:0000256" key="5">
    <source>
        <dbReference type="ARBA" id="ARBA00023237"/>
    </source>
</evidence>
<dbReference type="RefSeq" id="WP_213498455.1">
    <property type="nucleotide sequence ID" value="NZ_CP074694.1"/>
</dbReference>
<name>A0A8E6B930_9BACT</name>
<evidence type="ECO:0000256" key="2">
    <source>
        <dbReference type="ARBA" id="ARBA00022452"/>
    </source>
</evidence>
<dbReference type="PANTHER" id="PTHR30026:SF20">
    <property type="entry name" value="OUTER MEMBRANE PROTEIN TOLC"/>
    <property type="match status" value="1"/>
</dbReference>
<keyword evidence="6" id="KW-0732">Signal</keyword>
<dbReference type="Gene3D" id="1.20.1600.10">
    <property type="entry name" value="Outer membrane efflux proteins (OEP)"/>
    <property type="match status" value="1"/>
</dbReference>
<proteinExistence type="predicted"/>
<dbReference type="PANTHER" id="PTHR30026">
    <property type="entry name" value="OUTER MEMBRANE PROTEIN TOLC"/>
    <property type="match status" value="1"/>
</dbReference>
<keyword evidence="8" id="KW-1185">Reference proteome</keyword>
<dbReference type="GO" id="GO:1990281">
    <property type="term" value="C:efflux pump complex"/>
    <property type="evidence" value="ECO:0007669"/>
    <property type="project" value="TreeGrafter"/>
</dbReference>
<dbReference type="EMBL" id="CP074694">
    <property type="protein sequence ID" value="QVL33549.1"/>
    <property type="molecule type" value="Genomic_DNA"/>
</dbReference>
<feature type="chain" id="PRO_5034617857" evidence="6">
    <location>
        <begin position="27"/>
        <end position="520"/>
    </location>
</feature>
<evidence type="ECO:0000256" key="1">
    <source>
        <dbReference type="ARBA" id="ARBA00004442"/>
    </source>
</evidence>
<gene>
    <name evidence="7" type="ORF">KIH39_06460</name>
</gene>
<dbReference type="Proteomes" id="UP000676194">
    <property type="component" value="Chromosome"/>
</dbReference>
<dbReference type="GO" id="GO:0015562">
    <property type="term" value="F:efflux transmembrane transporter activity"/>
    <property type="evidence" value="ECO:0007669"/>
    <property type="project" value="InterPro"/>
</dbReference>
<dbReference type="GO" id="GO:0009279">
    <property type="term" value="C:cell outer membrane"/>
    <property type="evidence" value="ECO:0007669"/>
    <property type="project" value="UniProtKB-SubCell"/>
</dbReference>
<keyword evidence="3" id="KW-0812">Transmembrane</keyword>
<accession>A0A8E6B930</accession>
<protein>
    <submittedName>
        <fullName evidence="7">TolC family protein</fullName>
    </submittedName>
</protein>
<keyword evidence="5" id="KW-0998">Cell outer membrane</keyword>
<evidence type="ECO:0000256" key="4">
    <source>
        <dbReference type="ARBA" id="ARBA00023136"/>
    </source>
</evidence>
<evidence type="ECO:0000256" key="3">
    <source>
        <dbReference type="ARBA" id="ARBA00022692"/>
    </source>
</evidence>
<comment type="subcellular location">
    <subcellularLocation>
        <location evidence="1">Cell outer membrane</location>
    </subcellularLocation>
</comment>
<reference evidence="7" key="1">
    <citation type="submission" date="2021-05" db="EMBL/GenBank/DDBJ databases">
        <title>Complete genome sequence of the cellulolytic planctomycete Telmatocola sphagniphila SP2T and characterization of the first cellulase from planctomycetes.</title>
        <authorList>
            <person name="Rakitin A.L."/>
            <person name="Beletsky A.V."/>
            <person name="Naumoff D.G."/>
            <person name="Kulichevskaya I.S."/>
            <person name="Mardanov A.V."/>
            <person name="Ravin N.V."/>
            <person name="Dedysh S.N."/>
        </authorList>
    </citation>
    <scope>NUCLEOTIDE SEQUENCE</scope>
    <source>
        <strain evidence="7">SP2T</strain>
    </source>
</reference>
<evidence type="ECO:0000313" key="8">
    <source>
        <dbReference type="Proteomes" id="UP000676194"/>
    </source>
</evidence>
<sequence length="520" mass="56443">MNPAPDGLFRIAVFTLALYLSTASFAQDPSRSATKPALLQTSKQDSAQLGKTSLPNLAAGELPIDLATALRLAGSQNPQLILSRERITEATAIQQLTAAQILPNLNLGTNYDLHRGALQQSNGNILNVNRDALYLGLGSGAVGAGTVNIPGLQYNLNVGTAWFDYLRSKQIVARNIALAKSSEQETLLRVSLAYCELLRFEGRLAIAKQNLEDGKELSRLTNAYAQVKQGRKADADRANVELKRRETAVIQTEADAKIASARLCQLLSLDPTTRLKPIDGWVVPEPIVPNPISLQELIAIALLQRPELEARRAEIQEALYALSHAKLLPFSPNVLIGFSAGGFGGGSNLITQGFIGSDGKPQVGPRFGNLESRSDFDAVAYWTLQNLGVGNVAQVHINQSRVRQANLRQIETLNRICTEVAESHARAAARYGALDTTAKAVMAGAEGFREELIRIKGREGLPIEVIDSMRLLGRARLDYLDTIVDYNRAQFELYVALGQPPADRLARPVPSELVPNPNKP</sequence>
<dbReference type="AlphaFoldDB" id="A0A8E6B930"/>